<comment type="caution">
    <text evidence="1">The sequence shown here is derived from an EMBL/GenBank/DDBJ whole genome shotgun (WGS) entry which is preliminary data.</text>
</comment>
<gene>
    <name evidence="1" type="ORF">LCGC14_1004140</name>
</gene>
<protein>
    <submittedName>
        <fullName evidence="1">Uncharacterized protein</fullName>
    </submittedName>
</protein>
<dbReference type="AlphaFoldDB" id="A0A0F9NNJ5"/>
<proteinExistence type="predicted"/>
<dbReference type="EMBL" id="LAZR01003900">
    <property type="protein sequence ID" value="KKN13642.1"/>
    <property type="molecule type" value="Genomic_DNA"/>
</dbReference>
<reference evidence="1" key="1">
    <citation type="journal article" date="2015" name="Nature">
        <title>Complex archaea that bridge the gap between prokaryotes and eukaryotes.</title>
        <authorList>
            <person name="Spang A."/>
            <person name="Saw J.H."/>
            <person name="Jorgensen S.L."/>
            <person name="Zaremba-Niedzwiedzka K."/>
            <person name="Martijn J."/>
            <person name="Lind A.E."/>
            <person name="van Eijk R."/>
            <person name="Schleper C."/>
            <person name="Guy L."/>
            <person name="Ettema T.J."/>
        </authorList>
    </citation>
    <scope>NUCLEOTIDE SEQUENCE</scope>
</reference>
<evidence type="ECO:0000313" key="1">
    <source>
        <dbReference type="EMBL" id="KKN13642.1"/>
    </source>
</evidence>
<organism evidence="1">
    <name type="scientific">marine sediment metagenome</name>
    <dbReference type="NCBI Taxonomy" id="412755"/>
    <lineage>
        <taxon>unclassified sequences</taxon>
        <taxon>metagenomes</taxon>
        <taxon>ecological metagenomes</taxon>
    </lineage>
</organism>
<sequence length="59" mass="6988">MTKPVVMAQGLTKLWRSVDELLMSRVRWRTQHLINQPPTLHWRIRRAVVDELVDAEPNV</sequence>
<name>A0A0F9NNJ5_9ZZZZ</name>
<accession>A0A0F9NNJ5</accession>